<organism evidence="2 3">
    <name type="scientific">Jatropha curcas</name>
    <name type="common">Barbados nut</name>
    <dbReference type="NCBI Taxonomy" id="180498"/>
    <lineage>
        <taxon>Eukaryota</taxon>
        <taxon>Viridiplantae</taxon>
        <taxon>Streptophyta</taxon>
        <taxon>Embryophyta</taxon>
        <taxon>Tracheophyta</taxon>
        <taxon>Spermatophyta</taxon>
        <taxon>Magnoliopsida</taxon>
        <taxon>eudicotyledons</taxon>
        <taxon>Gunneridae</taxon>
        <taxon>Pentapetalae</taxon>
        <taxon>rosids</taxon>
        <taxon>fabids</taxon>
        <taxon>Malpighiales</taxon>
        <taxon>Euphorbiaceae</taxon>
        <taxon>Crotonoideae</taxon>
        <taxon>Jatropheae</taxon>
        <taxon>Jatropha</taxon>
    </lineage>
</organism>
<feature type="compositionally biased region" description="Acidic residues" evidence="1">
    <location>
        <begin position="158"/>
        <end position="168"/>
    </location>
</feature>
<evidence type="ECO:0000256" key="1">
    <source>
        <dbReference type="SAM" id="MobiDB-lite"/>
    </source>
</evidence>
<evidence type="ECO:0000313" key="3">
    <source>
        <dbReference type="Proteomes" id="UP000027138"/>
    </source>
</evidence>
<dbReference type="InterPro" id="IPR053098">
    <property type="entry name" value="Petuviruses_polyprotein"/>
</dbReference>
<keyword evidence="3" id="KW-1185">Reference proteome</keyword>
<reference evidence="2 3" key="1">
    <citation type="journal article" date="2014" name="PLoS ONE">
        <title>Global Analysis of Gene Expression Profiles in Physic Nut (Jatropha curcas L.) Seedlings Exposed to Salt Stress.</title>
        <authorList>
            <person name="Zhang L."/>
            <person name="Zhang C."/>
            <person name="Wu P."/>
            <person name="Chen Y."/>
            <person name="Li M."/>
            <person name="Jiang H."/>
            <person name="Wu G."/>
        </authorList>
    </citation>
    <scope>NUCLEOTIDE SEQUENCE [LARGE SCALE GENOMIC DNA]</scope>
    <source>
        <strain evidence="3">cv. GZQX0401</strain>
        <tissue evidence="2">Young leaves</tissue>
    </source>
</reference>
<protein>
    <submittedName>
        <fullName evidence="2">Uncharacterized protein</fullName>
    </submittedName>
</protein>
<sequence length="200" mass="22273">MNYLYHEIGGFKDDNLKLTFIASLPQLIQPEVQRMCGTDIANLKLGEIWQFTLTAVDRMCEQQRLFKKIAKGDTLLKSACSHPFQTKCKDTSCECHPRQSILNIPNIRSPCSSPAIALLHQLKVSCPDYDSDHDLESLFSEEDLASLATLFALPYSDSDSDSDTDSDDMAPVLTIGPPITIKQEPPDFDCPESPDFISCP</sequence>
<dbReference type="EMBL" id="KK914769">
    <property type="protein sequence ID" value="KDP28996.1"/>
    <property type="molecule type" value="Genomic_DNA"/>
</dbReference>
<name>A0A067JYE8_JATCU</name>
<dbReference type="OrthoDB" id="1433520at2759"/>
<dbReference type="PANTHER" id="PTHR48435:SF1">
    <property type="entry name" value="POLYPROTEIN"/>
    <property type="match status" value="1"/>
</dbReference>
<dbReference type="Proteomes" id="UP000027138">
    <property type="component" value="Unassembled WGS sequence"/>
</dbReference>
<dbReference type="AlphaFoldDB" id="A0A067JYE8"/>
<proteinExistence type="predicted"/>
<evidence type="ECO:0000313" key="2">
    <source>
        <dbReference type="EMBL" id="KDP28996.1"/>
    </source>
</evidence>
<gene>
    <name evidence="2" type="ORF">JCGZ_19549</name>
</gene>
<feature type="region of interest" description="Disordered" evidence="1">
    <location>
        <begin position="158"/>
        <end position="200"/>
    </location>
</feature>
<dbReference type="PANTHER" id="PTHR48435">
    <property type="entry name" value="POLYPROTEIN"/>
    <property type="match status" value="1"/>
</dbReference>
<accession>A0A067JYE8</accession>